<proteinExistence type="predicted"/>
<gene>
    <name evidence="1" type="ORF">HYQ45_017790</name>
</gene>
<evidence type="ECO:0000313" key="2">
    <source>
        <dbReference type="Proteomes" id="UP000689129"/>
    </source>
</evidence>
<sequence>MEVIDNEPLQASFPLPRSIDTRVFIHLTIKAKAITLFLTTANQDEPSSPAAMGSFVYALPDRLNPAQPISTTLYVHEPTLGFTQRMAKLIAKRANMPVYVTNSSSFTNCPEGGTVEEEMDVFKRVVDVVTERVLRSYGSRLRGSSLHGWRHVETLMNSASG</sequence>
<accession>A0A8I3AHY5</accession>
<dbReference type="InterPro" id="IPR032157">
    <property type="entry name" value="PAC4"/>
</dbReference>
<reference evidence="1" key="1">
    <citation type="journal article" date="2021" name="Mol. Plant Pathol.">
        <title>A 20-kb lineage-specific genomic region tames virulence in pathogenic amphidiploid Verticillium longisporum.</title>
        <authorList>
            <person name="Harting R."/>
            <person name="Starke J."/>
            <person name="Kusch H."/>
            <person name="Poggeler S."/>
            <person name="Maurus I."/>
            <person name="Schluter R."/>
            <person name="Landesfeind M."/>
            <person name="Bulla I."/>
            <person name="Nowrousian M."/>
            <person name="de Jonge R."/>
            <person name="Stahlhut G."/>
            <person name="Hoff K.J."/>
            <person name="Asshauer K.P."/>
            <person name="Thurmer A."/>
            <person name="Stanke M."/>
            <person name="Daniel R."/>
            <person name="Morgenstern B."/>
            <person name="Thomma B.P.H.J."/>
            <person name="Kronstad J.W."/>
            <person name="Braus-Stromeyer S.A."/>
            <person name="Braus G.H."/>
        </authorList>
    </citation>
    <scope>NUCLEOTIDE SEQUENCE</scope>
    <source>
        <strain evidence="1">Vl32</strain>
    </source>
</reference>
<comment type="caution">
    <text evidence="1">The sequence shown here is derived from an EMBL/GenBank/DDBJ whole genome shotgun (WGS) entry which is preliminary data.</text>
</comment>
<name>A0A8I3AHY5_VERLO</name>
<dbReference type="GO" id="GO:0043248">
    <property type="term" value="P:proteasome assembly"/>
    <property type="evidence" value="ECO:0007669"/>
    <property type="project" value="InterPro"/>
</dbReference>
<dbReference type="AlphaFoldDB" id="A0A8I3AHY5"/>
<organism evidence="1 2">
    <name type="scientific">Verticillium longisporum</name>
    <name type="common">Verticillium dahliae var. longisporum</name>
    <dbReference type="NCBI Taxonomy" id="100787"/>
    <lineage>
        <taxon>Eukaryota</taxon>
        <taxon>Fungi</taxon>
        <taxon>Dikarya</taxon>
        <taxon>Ascomycota</taxon>
        <taxon>Pezizomycotina</taxon>
        <taxon>Sordariomycetes</taxon>
        <taxon>Hypocreomycetidae</taxon>
        <taxon>Glomerellales</taxon>
        <taxon>Plectosphaerellaceae</taxon>
        <taxon>Verticillium</taxon>
    </lineage>
</organism>
<protein>
    <submittedName>
        <fullName evidence="1">Uncharacterized protein</fullName>
    </submittedName>
</protein>
<dbReference type="Pfam" id="PF16093">
    <property type="entry name" value="PAC4"/>
    <property type="match status" value="1"/>
</dbReference>
<dbReference type="Proteomes" id="UP000689129">
    <property type="component" value="Unassembled WGS sequence"/>
</dbReference>
<dbReference type="OrthoDB" id="5407417at2759"/>
<evidence type="ECO:0000313" key="1">
    <source>
        <dbReference type="EMBL" id="KAG7109917.1"/>
    </source>
</evidence>
<dbReference type="EMBL" id="JAEMWZ010000625">
    <property type="protein sequence ID" value="KAG7109917.1"/>
    <property type="molecule type" value="Genomic_DNA"/>
</dbReference>